<reference evidence="2" key="1">
    <citation type="journal article" date="2011" name="Environ. Microbiol.">
        <title>Time-series analyses of Monterey Bay coastal microbial picoplankton using a 'genome proxy' microarray.</title>
        <authorList>
            <person name="Rich V.I."/>
            <person name="Pham V.D."/>
            <person name="Eppley J."/>
            <person name="Shi Y."/>
            <person name="DeLong E.F."/>
        </authorList>
    </citation>
    <scope>NUCLEOTIDE SEQUENCE</scope>
</reference>
<sequence length="236" mass="24062">MVKAIGSIAFAPPILNLLGTQMKKIISSLTALTLAGPAYAHHPLAGAPMETFTHGLLSGVGHPILGFDHLFFIALVGISAVFTGHRLSAPLTFIAAMLIGTLSSSFGLAIPATESMIVISLILLGGIVATGRSLSNFNTLFLFAITGIFHGSAFGASIAGQEMSVGTLVLVGYLIGLGVSQYLIAIGTGFLATKSWKATKASAIPTRISGAFVAGMGVFLALEGIEGAVFSSLGLN</sequence>
<accession>E0Y0H1</accession>
<dbReference type="InterPro" id="IPR007038">
    <property type="entry name" value="HupE_UreJ"/>
</dbReference>
<feature type="transmembrane region" description="Helical" evidence="1">
    <location>
        <begin position="141"/>
        <end position="159"/>
    </location>
</feature>
<feature type="transmembrane region" description="Helical" evidence="1">
    <location>
        <begin position="204"/>
        <end position="222"/>
    </location>
</feature>
<evidence type="ECO:0000256" key="1">
    <source>
        <dbReference type="SAM" id="Phobius"/>
    </source>
</evidence>
<feature type="transmembrane region" description="Helical" evidence="1">
    <location>
        <begin position="171"/>
        <end position="192"/>
    </location>
</feature>
<dbReference type="Pfam" id="PF04955">
    <property type="entry name" value="HupE_UreJ"/>
    <property type="match status" value="1"/>
</dbReference>
<keyword evidence="1" id="KW-0472">Membrane</keyword>
<feature type="transmembrane region" description="Helical" evidence="1">
    <location>
        <begin position="64"/>
        <end position="84"/>
    </location>
</feature>
<evidence type="ECO:0000313" key="2">
    <source>
        <dbReference type="EMBL" id="ADI20162.1"/>
    </source>
</evidence>
<organism evidence="2">
    <name type="scientific">uncultured alpha proteobacterium EB080_L06A09</name>
    <dbReference type="NCBI Taxonomy" id="710794"/>
    <lineage>
        <taxon>Bacteria</taxon>
        <taxon>Pseudomonadati</taxon>
        <taxon>Pseudomonadota</taxon>
        <taxon>Alphaproteobacteria</taxon>
        <taxon>environmental samples</taxon>
    </lineage>
</organism>
<dbReference type="AlphaFoldDB" id="E0Y0H1"/>
<dbReference type="PIRSF" id="PIRSF016919">
    <property type="entry name" value="HupE_UreJ"/>
    <property type="match status" value="1"/>
</dbReference>
<dbReference type="EMBL" id="GU474938">
    <property type="protein sequence ID" value="ADI20162.1"/>
    <property type="molecule type" value="Genomic_DNA"/>
</dbReference>
<feature type="transmembrane region" description="Helical" evidence="1">
    <location>
        <begin position="91"/>
        <end position="110"/>
    </location>
</feature>
<keyword evidence="1" id="KW-1133">Transmembrane helix</keyword>
<name>E0Y0H1_9PROT</name>
<feature type="transmembrane region" description="Helical" evidence="1">
    <location>
        <begin position="116"/>
        <end position="134"/>
    </location>
</feature>
<keyword evidence="1" id="KW-0812">Transmembrane</keyword>
<proteinExistence type="predicted"/>
<protein>
    <submittedName>
        <fullName evidence="2">Hydrogenase/urease accessory protein</fullName>
    </submittedName>
</protein>